<dbReference type="AlphaFoldDB" id="A0ABD0K3F8"/>
<evidence type="ECO:0000313" key="1">
    <source>
        <dbReference type="EMBL" id="KAK7481851.1"/>
    </source>
</evidence>
<name>A0ABD0K3F8_9CAEN</name>
<proteinExistence type="predicted"/>
<sequence>MGLDSDESHANHGVCRASVSVRVCAGLAAMSDLAFCVSFPFSICHSKRLLARGGTSKQNKNPCHGPQICGTQTSSQRRRTDSLCLQCISYASSKMDQTVYVKRELDSRTGSAVILGLLSSSPACSQRSSALVKAQLSGYLLAS</sequence>
<reference evidence="1 2" key="1">
    <citation type="journal article" date="2023" name="Sci. Data">
        <title>Genome assembly of the Korean intertidal mud-creeper Batillaria attramentaria.</title>
        <authorList>
            <person name="Patra A.K."/>
            <person name="Ho P.T."/>
            <person name="Jun S."/>
            <person name="Lee S.J."/>
            <person name="Kim Y."/>
            <person name="Won Y.J."/>
        </authorList>
    </citation>
    <scope>NUCLEOTIDE SEQUENCE [LARGE SCALE GENOMIC DNA]</scope>
    <source>
        <strain evidence="1">Wonlab-2016</strain>
    </source>
</reference>
<accession>A0ABD0K3F8</accession>
<keyword evidence="2" id="KW-1185">Reference proteome</keyword>
<organism evidence="1 2">
    <name type="scientific">Batillaria attramentaria</name>
    <dbReference type="NCBI Taxonomy" id="370345"/>
    <lineage>
        <taxon>Eukaryota</taxon>
        <taxon>Metazoa</taxon>
        <taxon>Spiralia</taxon>
        <taxon>Lophotrochozoa</taxon>
        <taxon>Mollusca</taxon>
        <taxon>Gastropoda</taxon>
        <taxon>Caenogastropoda</taxon>
        <taxon>Sorbeoconcha</taxon>
        <taxon>Cerithioidea</taxon>
        <taxon>Batillariidae</taxon>
        <taxon>Batillaria</taxon>
    </lineage>
</organism>
<dbReference type="EMBL" id="JACVVK020000255">
    <property type="protein sequence ID" value="KAK7481851.1"/>
    <property type="molecule type" value="Genomic_DNA"/>
</dbReference>
<comment type="caution">
    <text evidence="1">The sequence shown here is derived from an EMBL/GenBank/DDBJ whole genome shotgun (WGS) entry which is preliminary data.</text>
</comment>
<dbReference type="Proteomes" id="UP001519460">
    <property type="component" value="Unassembled WGS sequence"/>
</dbReference>
<gene>
    <name evidence="1" type="ORF">BaRGS_00026877</name>
</gene>
<evidence type="ECO:0000313" key="2">
    <source>
        <dbReference type="Proteomes" id="UP001519460"/>
    </source>
</evidence>
<protein>
    <submittedName>
        <fullName evidence="1">Uncharacterized protein</fullName>
    </submittedName>
</protein>